<proteinExistence type="predicted"/>
<sequence length="49" mass="5808">MCQSATRSHWRLQCVWSCWLLRHRECPRACQTGGSALRNESSQEEREDK</sequence>
<comment type="caution">
    <text evidence="1">The sequence shown here is derived from an EMBL/GenBank/DDBJ whole genome shotgun (WGS) entry which is preliminary data.</text>
</comment>
<dbReference type="AlphaFoldDB" id="A0AA35TD61"/>
<gene>
    <name evidence="1" type="ORF">GBAR_LOCUS25320</name>
</gene>
<evidence type="ECO:0000313" key="1">
    <source>
        <dbReference type="EMBL" id="CAI8045779.1"/>
    </source>
</evidence>
<organism evidence="1 2">
    <name type="scientific">Geodia barretti</name>
    <name type="common">Barrett's horny sponge</name>
    <dbReference type="NCBI Taxonomy" id="519541"/>
    <lineage>
        <taxon>Eukaryota</taxon>
        <taxon>Metazoa</taxon>
        <taxon>Porifera</taxon>
        <taxon>Demospongiae</taxon>
        <taxon>Heteroscleromorpha</taxon>
        <taxon>Tetractinellida</taxon>
        <taxon>Astrophorina</taxon>
        <taxon>Geodiidae</taxon>
        <taxon>Geodia</taxon>
    </lineage>
</organism>
<protein>
    <submittedName>
        <fullName evidence="1">Uncharacterized protein</fullName>
    </submittedName>
</protein>
<reference evidence="1" key="1">
    <citation type="submission" date="2023-03" db="EMBL/GenBank/DDBJ databases">
        <authorList>
            <person name="Steffen K."/>
            <person name="Cardenas P."/>
        </authorList>
    </citation>
    <scope>NUCLEOTIDE SEQUENCE</scope>
</reference>
<evidence type="ECO:0000313" key="2">
    <source>
        <dbReference type="Proteomes" id="UP001174909"/>
    </source>
</evidence>
<dbReference type="EMBL" id="CASHTH010003505">
    <property type="protein sequence ID" value="CAI8045779.1"/>
    <property type="molecule type" value="Genomic_DNA"/>
</dbReference>
<accession>A0AA35TD61</accession>
<keyword evidence="2" id="KW-1185">Reference proteome</keyword>
<name>A0AA35TD61_GEOBA</name>
<dbReference type="Proteomes" id="UP001174909">
    <property type="component" value="Unassembled WGS sequence"/>
</dbReference>